<dbReference type="PANTHER" id="PTHR47187">
    <property type="entry name" value="NFATC2-INTERACTING PROTEIN"/>
    <property type="match status" value="1"/>
</dbReference>
<dbReference type="CTD" id="42748"/>
<dbReference type="AlphaFoldDB" id="A0A0K8UNL6"/>
<dbReference type="Pfam" id="PF11976">
    <property type="entry name" value="Rad60-SLD"/>
    <property type="match status" value="1"/>
</dbReference>
<dbReference type="GO" id="GO:0045944">
    <property type="term" value="P:positive regulation of transcription by RNA polymerase II"/>
    <property type="evidence" value="ECO:0007669"/>
    <property type="project" value="TreeGrafter"/>
</dbReference>
<reference evidence="5" key="1">
    <citation type="submission" date="2015-06" db="EMBL/GenBank/DDBJ databases">
        <authorList>
            <person name="Hoefler B.C."/>
            <person name="Straight P.D."/>
        </authorList>
    </citation>
    <scope>NUCLEOTIDE SEQUENCE</scope>
</reference>
<dbReference type="InterPro" id="IPR052324">
    <property type="entry name" value="NFATC2-Int_DNA_Repair"/>
</dbReference>
<proteinExistence type="predicted"/>
<dbReference type="PANTHER" id="PTHR47187:SF1">
    <property type="entry name" value="NFATC2-INTERACTING PROTEIN"/>
    <property type="match status" value="1"/>
</dbReference>
<dbReference type="InterPro" id="IPR029071">
    <property type="entry name" value="Ubiquitin-like_domsf"/>
</dbReference>
<name>A0A0K8UNL6_BACLA</name>
<feature type="compositionally biased region" description="Basic residues" evidence="3">
    <location>
        <begin position="51"/>
        <end position="61"/>
    </location>
</feature>
<dbReference type="EMBL" id="GDHF01024050">
    <property type="protein sequence ID" value="JAI28264.1"/>
    <property type="molecule type" value="Transcribed_RNA"/>
</dbReference>
<accession>A0A0K8UNL6</accession>
<evidence type="ECO:0000256" key="3">
    <source>
        <dbReference type="SAM" id="MobiDB-lite"/>
    </source>
</evidence>
<dbReference type="SUPFAM" id="SSF54236">
    <property type="entry name" value="Ubiquitin-like"/>
    <property type="match status" value="2"/>
</dbReference>
<feature type="compositionally biased region" description="Polar residues" evidence="3">
    <location>
        <begin position="118"/>
        <end position="136"/>
    </location>
</feature>
<comment type="subcellular location">
    <subcellularLocation>
        <location evidence="1">Nucleus</location>
    </subcellularLocation>
</comment>
<dbReference type="Gene3D" id="3.10.20.90">
    <property type="entry name" value="Phosphatidylinositol 3-kinase Catalytic Subunit, Chain A, domain 1"/>
    <property type="match status" value="2"/>
</dbReference>
<dbReference type="GeneID" id="108977683"/>
<dbReference type="GO" id="GO:0005634">
    <property type="term" value="C:nucleus"/>
    <property type="evidence" value="ECO:0007669"/>
    <property type="project" value="UniProtKB-SubCell"/>
</dbReference>
<feature type="region of interest" description="Disordered" evidence="3">
    <location>
        <begin position="31"/>
        <end position="157"/>
    </location>
</feature>
<feature type="compositionally biased region" description="Polar residues" evidence="3">
    <location>
        <begin position="94"/>
        <end position="103"/>
    </location>
</feature>
<dbReference type="OrthoDB" id="442921at2759"/>
<keyword evidence="2" id="KW-0539">Nucleus</keyword>
<gene>
    <name evidence="5" type="primary">CG4449</name>
    <name evidence="5" type="ORF">c6_g1_i1</name>
</gene>
<dbReference type="InterPro" id="IPR022617">
    <property type="entry name" value="Rad60/SUMO-like_dom"/>
</dbReference>
<protein>
    <submittedName>
        <fullName evidence="5">Uncharacterized protein CG4449</fullName>
    </submittedName>
</protein>
<feature type="domain" description="Rad60/SUMO-like" evidence="4">
    <location>
        <begin position="361"/>
        <end position="421"/>
    </location>
</feature>
<evidence type="ECO:0000313" key="5">
    <source>
        <dbReference type="EMBL" id="JAI28264.1"/>
    </source>
</evidence>
<evidence type="ECO:0000259" key="4">
    <source>
        <dbReference type="Pfam" id="PF11976"/>
    </source>
</evidence>
<organism evidence="5">
    <name type="scientific">Bactrocera latifrons</name>
    <name type="common">Malaysian fruit fly</name>
    <name type="synonym">Chaetodacus latifrons</name>
    <dbReference type="NCBI Taxonomy" id="174628"/>
    <lineage>
        <taxon>Eukaryota</taxon>
        <taxon>Metazoa</taxon>
        <taxon>Ecdysozoa</taxon>
        <taxon>Arthropoda</taxon>
        <taxon>Hexapoda</taxon>
        <taxon>Insecta</taxon>
        <taxon>Pterygota</taxon>
        <taxon>Neoptera</taxon>
        <taxon>Endopterygota</taxon>
        <taxon>Diptera</taxon>
        <taxon>Brachycera</taxon>
        <taxon>Muscomorpha</taxon>
        <taxon>Tephritoidea</taxon>
        <taxon>Tephritidae</taxon>
        <taxon>Bactrocera</taxon>
        <taxon>Bactrocera</taxon>
    </lineage>
</organism>
<evidence type="ECO:0000256" key="2">
    <source>
        <dbReference type="ARBA" id="ARBA00023242"/>
    </source>
</evidence>
<sequence>MSQEYDVFADLYGNDNDEKAKFLETLKSNTVNTLSSGSSDEEDFLPLSLQRKGKGHDKKTKPLPVKKGELPTSITAAKKIKKCQSQPIEDAPQHATNNQSTQPADRAPVANSRRTRSKTAAASQAPNSTVTASITTSAPSRARNGRRGRSRGVVNEPDIVEASNTMSLGESLGVISTLMRGQNRRSVMRARRNYFAEIAARSTNVDYVDLVSSPLPRIEGVIAVDSDGEDDGVEVTSLETPNTSALAALECSFDEDNPEISVKIKWDGGAPEIFKLRKYQKFQDIFSKIAEREDTPIDNLVFNIDNRILSASDTPASINYKVYEFISGRALTHHFDAGDLRKKRDANIITLKIQSDLWPRKPLQVELGKTDKLKILYIKCAEELKKSPEDLVLSFNGDHLGFNETPEDFEFEGGEAIDLRVKKK</sequence>
<dbReference type="CDD" id="cd01763">
    <property type="entry name" value="Ubl_SUMO_like"/>
    <property type="match status" value="2"/>
</dbReference>
<evidence type="ECO:0000256" key="1">
    <source>
        <dbReference type="ARBA" id="ARBA00004123"/>
    </source>
</evidence>